<organism evidence="2 3">
    <name type="scientific">Aspergillus steynii IBT 23096</name>
    <dbReference type="NCBI Taxonomy" id="1392250"/>
    <lineage>
        <taxon>Eukaryota</taxon>
        <taxon>Fungi</taxon>
        <taxon>Dikarya</taxon>
        <taxon>Ascomycota</taxon>
        <taxon>Pezizomycotina</taxon>
        <taxon>Eurotiomycetes</taxon>
        <taxon>Eurotiomycetidae</taxon>
        <taxon>Eurotiales</taxon>
        <taxon>Aspergillaceae</taxon>
        <taxon>Aspergillus</taxon>
        <taxon>Aspergillus subgen. Circumdati</taxon>
    </lineage>
</organism>
<dbReference type="Proteomes" id="UP000234275">
    <property type="component" value="Unassembled WGS sequence"/>
</dbReference>
<protein>
    <submittedName>
        <fullName evidence="2">Uncharacterized protein</fullName>
    </submittedName>
</protein>
<dbReference type="GeneID" id="36550863"/>
<keyword evidence="1" id="KW-1133">Transmembrane helix</keyword>
<proteinExistence type="predicted"/>
<dbReference type="VEuPathDB" id="FungiDB:P170DRAFT_274923"/>
<accession>A0A2I2FX59</accession>
<gene>
    <name evidence="2" type="ORF">P170DRAFT_274923</name>
</gene>
<dbReference type="EMBL" id="MSFO01000008">
    <property type="protein sequence ID" value="PLB45193.1"/>
    <property type="molecule type" value="Genomic_DNA"/>
</dbReference>
<name>A0A2I2FX59_9EURO</name>
<comment type="caution">
    <text evidence="2">The sequence shown here is derived from an EMBL/GenBank/DDBJ whole genome shotgun (WGS) entry which is preliminary data.</text>
</comment>
<dbReference type="AlphaFoldDB" id="A0A2I2FX59"/>
<feature type="transmembrane region" description="Helical" evidence="1">
    <location>
        <begin position="20"/>
        <end position="39"/>
    </location>
</feature>
<dbReference type="RefSeq" id="XP_024700495.1">
    <property type="nucleotide sequence ID" value="XM_024843164.1"/>
</dbReference>
<sequence length="142" mass="16439">MESDRVSTERCTSRWYLVQVYWRVYICLFSGSFTALFYLHSTILLQPFLLYCMPAGATVTRAAEPYRRPNLLFFFPLFFLPSSPANKSIPTCCIFNPDYSSQGYTTDLLCLCVAPLWFRMIRCQPSYRRRGSANDPKPGTIK</sequence>
<keyword evidence="3" id="KW-1185">Reference proteome</keyword>
<keyword evidence="1" id="KW-0812">Transmembrane</keyword>
<evidence type="ECO:0000313" key="2">
    <source>
        <dbReference type="EMBL" id="PLB45193.1"/>
    </source>
</evidence>
<keyword evidence="1" id="KW-0472">Membrane</keyword>
<reference evidence="2 3" key="1">
    <citation type="submission" date="2016-12" db="EMBL/GenBank/DDBJ databases">
        <title>The genomes of Aspergillus section Nigri reveals drivers in fungal speciation.</title>
        <authorList>
            <consortium name="DOE Joint Genome Institute"/>
            <person name="Vesth T.C."/>
            <person name="Nybo J."/>
            <person name="Theobald S."/>
            <person name="Brandl J."/>
            <person name="Frisvad J.C."/>
            <person name="Nielsen K.F."/>
            <person name="Lyhne E.K."/>
            <person name="Kogle M.E."/>
            <person name="Kuo A."/>
            <person name="Riley R."/>
            <person name="Clum A."/>
            <person name="Nolan M."/>
            <person name="Lipzen A."/>
            <person name="Salamov A."/>
            <person name="Henrissat B."/>
            <person name="Wiebenga A."/>
            <person name="De Vries R.P."/>
            <person name="Grigoriev I.V."/>
            <person name="Mortensen U.H."/>
            <person name="Andersen M.R."/>
            <person name="Baker S.E."/>
        </authorList>
    </citation>
    <scope>NUCLEOTIDE SEQUENCE [LARGE SCALE GENOMIC DNA]</scope>
    <source>
        <strain evidence="2 3">IBT 23096</strain>
    </source>
</reference>
<evidence type="ECO:0000313" key="3">
    <source>
        <dbReference type="Proteomes" id="UP000234275"/>
    </source>
</evidence>
<evidence type="ECO:0000256" key="1">
    <source>
        <dbReference type="SAM" id="Phobius"/>
    </source>
</evidence>